<dbReference type="AlphaFoldDB" id="A0A2P2NR42"/>
<evidence type="ECO:0000313" key="1">
    <source>
        <dbReference type="EMBL" id="MBX44925.1"/>
    </source>
</evidence>
<accession>A0A2P2NR42</accession>
<name>A0A2P2NR42_RHIMU</name>
<proteinExistence type="predicted"/>
<reference evidence="1" key="1">
    <citation type="submission" date="2018-02" db="EMBL/GenBank/DDBJ databases">
        <title>Rhizophora mucronata_Transcriptome.</title>
        <authorList>
            <person name="Meera S.P."/>
            <person name="Sreeshan A."/>
            <person name="Augustine A."/>
        </authorList>
    </citation>
    <scope>NUCLEOTIDE SEQUENCE</scope>
    <source>
        <tissue evidence="1">Leaf</tissue>
    </source>
</reference>
<sequence length="21" mass="2417">MNISFLEPNTVGFNRKGLNQH</sequence>
<protein>
    <submittedName>
        <fullName evidence="1">Uncharacterized protein</fullName>
    </submittedName>
</protein>
<organism evidence="1">
    <name type="scientific">Rhizophora mucronata</name>
    <name type="common">Asiatic mangrove</name>
    <dbReference type="NCBI Taxonomy" id="61149"/>
    <lineage>
        <taxon>Eukaryota</taxon>
        <taxon>Viridiplantae</taxon>
        <taxon>Streptophyta</taxon>
        <taxon>Embryophyta</taxon>
        <taxon>Tracheophyta</taxon>
        <taxon>Spermatophyta</taxon>
        <taxon>Magnoliopsida</taxon>
        <taxon>eudicotyledons</taxon>
        <taxon>Gunneridae</taxon>
        <taxon>Pentapetalae</taxon>
        <taxon>rosids</taxon>
        <taxon>fabids</taxon>
        <taxon>Malpighiales</taxon>
        <taxon>Rhizophoraceae</taxon>
        <taxon>Rhizophora</taxon>
    </lineage>
</organism>
<dbReference type="EMBL" id="GGEC01064441">
    <property type="protein sequence ID" value="MBX44925.1"/>
    <property type="molecule type" value="Transcribed_RNA"/>
</dbReference>